<dbReference type="Pfam" id="PF00226">
    <property type="entry name" value="DnaJ"/>
    <property type="match status" value="1"/>
</dbReference>
<comment type="caution">
    <text evidence="4">The sequence shown here is derived from an EMBL/GenBank/DDBJ whole genome shotgun (WGS) entry which is preliminary data.</text>
</comment>
<dbReference type="InterPro" id="IPR001623">
    <property type="entry name" value="DnaJ_domain"/>
</dbReference>
<feature type="region of interest" description="Disordered" evidence="1">
    <location>
        <begin position="226"/>
        <end position="250"/>
    </location>
</feature>
<feature type="transmembrane region" description="Helical" evidence="2">
    <location>
        <begin position="21"/>
        <end position="40"/>
    </location>
</feature>
<dbReference type="PANTHER" id="PTHR24075:SF0">
    <property type="entry name" value="TRANSLOCATION PROTEIN SEC63 HOMOLOG"/>
    <property type="match status" value="1"/>
</dbReference>
<dbReference type="SMART" id="SM00271">
    <property type="entry name" value="DnaJ"/>
    <property type="match status" value="1"/>
</dbReference>
<dbReference type="InterPro" id="IPR036869">
    <property type="entry name" value="J_dom_sf"/>
</dbReference>
<dbReference type="PROSITE" id="PS00636">
    <property type="entry name" value="DNAJ_1"/>
    <property type="match status" value="1"/>
</dbReference>
<dbReference type="Gene3D" id="1.10.287.110">
    <property type="entry name" value="DnaJ domain"/>
    <property type="match status" value="1"/>
</dbReference>
<organism evidence="4 5">
    <name type="scientific">Polarella glacialis</name>
    <name type="common">Dinoflagellate</name>
    <dbReference type="NCBI Taxonomy" id="89957"/>
    <lineage>
        <taxon>Eukaryota</taxon>
        <taxon>Sar</taxon>
        <taxon>Alveolata</taxon>
        <taxon>Dinophyceae</taxon>
        <taxon>Suessiales</taxon>
        <taxon>Suessiaceae</taxon>
        <taxon>Polarella</taxon>
    </lineage>
</organism>
<keyword evidence="2" id="KW-0472">Membrane</keyword>
<feature type="domain" description="J" evidence="3">
    <location>
        <begin position="58"/>
        <end position="122"/>
    </location>
</feature>
<dbReference type="PROSITE" id="PS50076">
    <property type="entry name" value="DNAJ_2"/>
    <property type="match status" value="1"/>
</dbReference>
<accession>A0A813F3J4</accession>
<dbReference type="PRINTS" id="PR00625">
    <property type="entry name" value="JDOMAIN"/>
</dbReference>
<proteinExistence type="predicted"/>
<dbReference type="SUPFAM" id="SSF46565">
    <property type="entry name" value="Chaperone J-domain"/>
    <property type="match status" value="1"/>
</dbReference>
<sequence length="250" mass="27132">MAAKRMAEVSRLQSRWRSFSFGFVARMVILSLLWCWLTYICFEVKEVMATSALYTNFEPYAILEVSSRTSTADIKKAFRKLSLKYHPDKYKEADAGERFMLIKKAYDALTDPIAKRNYALYGNPDGPSTIKLSVAVPKISKENQGIVLVLFLVFFILGVPFMTGSGAKSTDLSGSAMEALEAGISPGTSLRSLQELVLRVCAKPGLGEEDAIAALREALRSDGASLTAASSGKKGPKSGAAAEDVVDPRA</sequence>
<keyword evidence="2" id="KW-0812">Transmembrane</keyword>
<dbReference type="EMBL" id="CAJNNV010021094">
    <property type="protein sequence ID" value="CAE8607296.1"/>
    <property type="molecule type" value="Genomic_DNA"/>
</dbReference>
<feature type="transmembrane region" description="Helical" evidence="2">
    <location>
        <begin position="145"/>
        <end position="163"/>
    </location>
</feature>
<dbReference type="CDD" id="cd06257">
    <property type="entry name" value="DnaJ"/>
    <property type="match status" value="1"/>
</dbReference>
<dbReference type="AlphaFoldDB" id="A0A813F3J4"/>
<protein>
    <recommendedName>
        <fullName evidence="3">J domain-containing protein</fullName>
    </recommendedName>
</protein>
<keyword evidence="5" id="KW-1185">Reference proteome</keyword>
<evidence type="ECO:0000259" key="3">
    <source>
        <dbReference type="PROSITE" id="PS50076"/>
    </source>
</evidence>
<dbReference type="GO" id="GO:0003723">
    <property type="term" value="F:RNA binding"/>
    <property type="evidence" value="ECO:0007669"/>
    <property type="project" value="TreeGrafter"/>
</dbReference>
<dbReference type="GO" id="GO:0006614">
    <property type="term" value="P:SRP-dependent cotranslational protein targeting to membrane"/>
    <property type="evidence" value="ECO:0007669"/>
    <property type="project" value="TreeGrafter"/>
</dbReference>
<name>A0A813F3J4_POLGL</name>
<gene>
    <name evidence="4" type="ORF">PGLA1383_LOCUS25231</name>
</gene>
<keyword evidence="2" id="KW-1133">Transmembrane helix</keyword>
<dbReference type="GO" id="GO:0006620">
    <property type="term" value="P:post-translational protein targeting to endoplasmic reticulum membrane"/>
    <property type="evidence" value="ECO:0007669"/>
    <property type="project" value="TreeGrafter"/>
</dbReference>
<evidence type="ECO:0000313" key="5">
    <source>
        <dbReference type="Proteomes" id="UP000654075"/>
    </source>
</evidence>
<dbReference type="GO" id="GO:0031207">
    <property type="term" value="C:Sec62/Sec63 complex"/>
    <property type="evidence" value="ECO:0007669"/>
    <property type="project" value="TreeGrafter"/>
</dbReference>
<reference evidence="4" key="1">
    <citation type="submission" date="2021-02" db="EMBL/GenBank/DDBJ databases">
        <authorList>
            <person name="Dougan E. K."/>
            <person name="Rhodes N."/>
            <person name="Thang M."/>
            <person name="Chan C."/>
        </authorList>
    </citation>
    <scope>NUCLEOTIDE SEQUENCE</scope>
</reference>
<dbReference type="GO" id="GO:0008320">
    <property type="term" value="F:protein transmembrane transporter activity"/>
    <property type="evidence" value="ECO:0007669"/>
    <property type="project" value="TreeGrafter"/>
</dbReference>
<evidence type="ECO:0000256" key="2">
    <source>
        <dbReference type="SAM" id="Phobius"/>
    </source>
</evidence>
<dbReference type="PANTHER" id="PTHR24075">
    <property type="entry name" value="SEC63 DOMAIN-CONTAINING"/>
    <property type="match status" value="1"/>
</dbReference>
<evidence type="ECO:0000313" key="4">
    <source>
        <dbReference type="EMBL" id="CAE8607296.1"/>
    </source>
</evidence>
<dbReference type="InterPro" id="IPR018253">
    <property type="entry name" value="DnaJ_domain_CS"/>
</dbReference>
<dbReference type="Proteomes" id="UP000654075">
    <property type="component" value="Unassembled WGS sequence"/>
</dbReference>
<evidence type="ECO:0000256" key="1">
    <source>
        <dbReference type="SAM" id="MobiDB-lite"/>
    </source>
</evidence>
<dbReference type="OrthoDB" id="1734229at2759"/>